<evidence type="ECO:0000313" key="1">
    <source>
        <dbReference type="EMBL" id="MVO76743.1"/>
    </source>
</evidence>
<proteinExistence type="predicted"/>
<dbReference type="EMBL" id="WQMS01000001">
    <property type="protein sequence ID" value="MVO76743.1"/>
    <property type="molecule type" value="Genomic_DNA"/>
</dbReference>
<dbReference type="Gene3D" id="1.20.1050.10">
    <property type="match status" value="1"/>
</dbReference>
<dbReference type="RefSeq" id="WP_157025524.1">
    <property type="nucleotide sequence ID" value="NZ_WQMS01000001.1"/>
</dbReference>
<dbReference type="InterPro" id="IPR036282">
    <property type="entry name" value="Glutathione-S-Trfase_C_sf"/>
</dbReference>
<gene>
    <name evidence="1" type="ORF">GON01_02150</name>
</gene>
<name>A0A6I4IXT6_9SPHN</name>
<dbReference type="AlphaFoldDB" id="A0A6I4IXT6"/>
<evidence type="ECO:0008006" key="3">
    <source>
        <dbReference type="Google" id="ProtNLM"/>
    </source>
</evidence>
<comment type="caution">
    <text evidence="1">The sequence shown here is derived from an EMBL/GenBank/DDBJ whole genome shotgun (WGS) entry which is preliminary data.</text>
</comment>
<keyword evidence="2" id="KW-1185">Reference proteome</keyword>
<dbReference type="Proteomes" id="UP000441389">
    <property type="component" value="Unassembled WGS sequence"/>
</dbReference>
<reference evidence="1 2" key="1">
    <citation type="submission" date="2019-12" db="EMBL/GenBank/DDBJ databases">
        <authorList>
            <person name="Huq M.A."/>
        </authorList>
    </citation>
    <scope>NUCLEOTIDE SEQUENCE [LARGE SCALE GENOMIC DNA]</scope>
    <source>
        <strain evidence="1 2">MAH-20</strain>
    </source>
</reference>
<evidence type="ECO:0000313" key="2">
    <source>
        <dbReference type="Proteomes" id="UP000441389"/>
    </source>
</evidence>
<sequence>MSAGPPVLLTFAPMVDSELSRLVLGHHGVAYQERDHLFGWVSLLTLFRGGYGRIPLLHGGGFRATGPLKIAARLDAAAPADRRLIPANGPLAAQVGADTDRFNGQLAIDVATFAYFHLLPERELMTQVFQAPLPPREARIMPHVYRPTRLLFRLLLRLGPERAAAARTRIVRTFSDVDQRLATGRDVLAGERLTLADLSLMASTAPILLPEGYGAVMPPPERLPAPLRTLRDELLGTVTAAWVQHRYRALRPP</sequence>
<accession>A0A6I4IXT6</accession>
<organism evidence="1 2">
    <name type="scientific">Sphingomonas horti</name>
    <dbReference type="NCBI Taxonomy" id="2682842"/>
    <lineage>
        <taxon>Bacteria</taxon>
        <taxon>Pseudomonadati</taxon>
        <taxon>Pseudomonadota</taxon>
        <taxon>Alphaproteobacteria</taxon>
        <taxon>Sphingomonadales</taxon>
        <taxon>Sphingomonadaceae</taxon>
        <taxon>Sphingomonas</taxon>
    </lineage>
</organism>
<dbReference type="SUPFAM" id="SSF47616">
    <property type="entry name" value="GST C-terminal domain-like"/>
    <property type="match status" value="1"/>
</dbReference>
<protein>
    <recommendedName>
        <fullName evidence="3">Glutathione S-transferase</fullName>
    </recommendedName>
</protein>